<accession>A0A239PT45</accession>
<organism evidence="13 14">
    <name type="scientific">Amphiplicatus metriothermophilus</name>
    <dbReference type="NCBI Taxonomy" id="1519374"/>
    <lineage>
        <taxon>Bacteria</taxon>
        <taxon>Pseudomonadati</taxon>
        <taxon>Pseudomonadota</taxon>
        <taxon>Alphaproteobacteria</taxon>
        <taxon>Parvularculales</taxon>
        <taxon>Parvularculaceae</taxon>
        <taxon>Amphiplicatus</taxon>
    </lineage>
</organism>
<comment type="function">
    <text evidence="2 12">Catalyzes the hydrolysis of UDP-3-O-myristoyl-N-acetylglucosamine to form UDP-3-O-myristoylglucosamine and acetate, the committed step in lipid A biosynthesis.</text>
</comment>
<feature type="binding site" evidence="12">
    <location>
        <position position="88"/>
    </location>
    <ligand>
        <name>Zn(2+)</name>
        <dbReference type="ChEBI" id="CHEBI:29105"/>
    </ligand>
</feature>
<feature type="binding site" evidence="12">
    <location>
        <position position="250"/>
    </location>
    <ligand>
        <name>Zn(2+)</name>
        <dbReference type="ChEBI" id="CHEBI:29105"/>
    </ligand>
</feature>
<dbReference type="InterPro" id="IPR015870">
    <property type="entry name" value="UDP-acyl_N-AcGlcN_deAcase_N"/>
</dbReference>
<evidence type="ECO:0000313" key="14">
    <source>
        <dbReference type="Proteomes" id="UP000198346"/>
    </source>
</evidence>
<feature type="active site" description="Proton donor" evidence="12">
    <location>
        <position position="273"/>
    </location>
</feature>
<gene>
    <name evidence="12" type="primary">lpxC</name>
    <name evidence="13" type="ORF">SAMN06297382_1728</name>
</gene>
<keyword evidence="5 12" id="KW-0444">Lipid biosynthesis</keyword>
<sequence length="301" mass="31873">MDGLRQTTIAREGALEGVALHTGAPVRMFLRPAPAGAGIVFRRADLVAEGEIPESAARVPARADLVADARLGVTLRNAAGVSARTVEHLMAALALCEVDNVLADLEGPELPILDGSAAPFIDLIGRCGLTTLPAPRRFIEATRTLRETDAERFVEISPARGRRIEVSIDFADPAIGRQSASLSLDDAETARRRLGPARTFCALREVDVMRAAGLARGGSLDNAVVVDGARVLNAEGLRDPAEFVLHKALDLVGDLALAGAPVRGRIVAHKPGHDLNTRLARRILEQFAPDRPSAAPARLTA</sequence>
<keyword evidence="7 12" id="KW-0479">Metal-binding</keyword>
<evidence type="ECO:0000256" key="10">
    <source>
        <dbReference type="ARBA" id="ARBA00023098"/>
    </source>
</evidence>
<dbReference type="HAMAP" id="MF_00388">
    <property type="entry name" value="LpxC"/>
    <property type="match status" value="1"/>
</dbReference>
<dbReference type="Proteomes" id="UP000198346">
    <property type="component" value="Unassembled WGS sequence"/>
</dbReference>
<proteinExistence type="inferred from homology"/>
<dbReference type="Gene3D" id="3.30.230.20">
    <property type="entry name" value="lpxc deacetylase, domain 1"/>
    <property type="match status" value="1"/>
</dbReference>
<dbReference type="GO" id="GO:0016020">
    <property type="term" value="C:membrane"/>
    <property type="evidence" value="ECO:0007669"/>
    <property type="project" value="GOC"/>
</dbReference>
<dbReference type="InterPro" id="IPR011334">
    <property type="entry name" value="UDP-acyl_GlcNac_deAcase_C"/>
</dbReference>
<reference evidence="13 14" key="1">
    <citation type="submission" date="2017-07" db="EMBL/GenBank/DDBJ databases">
        <authorList>
            <person name="Sun Z.S."/>
            <person name="Albrecht U."/>
            <person name="Echele G."/>
            <person name="Lee C.C."/>
        </authorList>
    </citation>
    <scope>NUCLEOTIDE SEQUENCE [LARGE SCALE GENOMIC DNA]</scope>
    <source>
        <strain evidence="13 14">CGMCC 1.12710</strain>
    </source>
</reference>
<dbReference type="OrthoDB" id="9802746at2"/>
<evidence type="ECO:0000256" key="7">
    <source>
        <dbReference type="ARBA" id="ARBA00022723"/>
    </source>
</evidence>
<evidence type="ECO:0000313" key="13">
    <source>
        <dbReference type="EMBL" id="SNT73330.1"/>
    </source>
</evidence>
<evidence type="ECO:0000256" key="12">
    <source>
        <dbReference type="HAMAP-Rule" id="MF_00388"/>
    </source>
</evidence>
<keyword evidence="8 12" id="KW-0378">Hydrolase</keyword>
<dbReference type="Gene3D" id="3.30.1700.10">
    <property type="entry name" value="lpxc deacetylase, domain 2"/>
    <property type="match status" value="1"/>
</dbReference>
<keyword evidence="9 12" id="KW-0862">Zinc</keyword>
<comment type="pathway">
    <text evidence="3 12">Glycolipid biosynthesis; lipid IV(A) biosynthesis; lipid IV(A) from (3R)-3-hydroxytetradecanoyl-[acyl-carrier-protein] and UDP-N-acetyl-alpha-D-glucosamine: step 2/6.</text>
</comment>
<comment type="cofactor">
    <cofactor evidence="1 12">
        <name>Zn(2+)</name>
        <dbReference type="ChEBI" id="CHEBI:29105"/>
    </cofactor>
</comment>
<dbReference type="EC" id="3.5.1.108" evidence="4 12"/>
<dbReference type="SUPFAM" id="SSF54211">
    <property type="entry name" value="Ribosomal protein S5 domain 2-like"/>
    <property type="match status" value="2"/>
</dbReference>
<dbReference type="GO" id="GO:0009245">
    <property type="term" value="P:lipid A biosynthetic process"/>
    <property type="evidence" value="ECO:0007669"/>
    <property type="project" value="UniProtKB-UniRule"/>
</dbReference>
<keyword evidence="14" id="KW-1185">Reference proteome</keyword>
<evidence type="ECO:0000256" key="5">
    <source>
        <dbReference type="ARBA" id="ARBA00022516"/>
    </source>
</evidence>
<evidence type="ECO:0000256" key="6">
    <source>
        <dbReference type="ARBA" id="ARBA00022556"/>
    </source>
</evidence>
<dbReference type="PANTHER" id="PTHR33694:SF1">
    <property type="entry name" value="UDP-3-O-ACYL-N-ACETYLGLUCOSAMINE DEACETYLASE 1, MITOCHONDRIAL-RELATED"/>
    <property type="match status" value="1"/>
</dbReference>
<evidence type="ECO:0000256" key="3">
    <source>
        <dbReference type="ARBA" id="ARBA00005002"/>
    </source>
</evidence>
<feature type="binding site" evidence="12">
    <location>
        <position position="246"/>
    </location>
    <ligand>
        <name>Zn(2+)</name>
        <dbReference type="ChEBI" id="CHEBI:29105"/>
    </ligand>
</feature>
<dbReference type="UniPathway" id="UPA00359">
    <property type="reaction ID" value="UER00478"/>
</dbReference>
<dbReference type="InterPro" id="IPR020568">
    <property type="entry name" value="Ribosomal_Su5_D2-typ_SF"/>
</dbReference>
<dbReference type="GO" id="GO:0103117">
    <property type="term" value="F:UDP-3-O-acyl-N-acetylglucosamine deacetylase activity"/>
    <property type="evidence" value="ECO:0007669"/>
    <property type="project" value="UniProtKB-UniRule"/>
</dbReference>
<comment type="catalytic activity">
    <reaction evidence="11 12">
        <text>a UDP-3-O-[(3R)-3-hydroxyacyl]-N-acetyl-alpha-D-glucosamine + H2O = a UDP-3-O-[(3R)-3-hydroxyacyl]-alpha-D-glucosamine + acetate</text>
        <dbReference type="Rhea" id="RHEA:67816"/>
        <dbReference type="ChEBI" id="CHEBI:15377"/>
        <dbReference type="ChEBI" id="CHEBI:30089"/>
        <dbReference type="ChEBI" id="CHEBI:137740"/>
        <dbReference type="ChEBI" id="CHEBI:173225"/>
        <dbReference type="EC" id="3.5.1.108"/>
    </reaction>
</comment>
<evidence type="ECO:0000256" key="1">
    <source>
        <dbReference type="ARBA" id="ARBA00001947"/>
    </source>
</evidence>
<evidence type="ECO:0000256" key="4">
    <source>
        <dbReference type="ARBA" id="ARBA00012745"/>
    </source>
</evidence>
<comment type="similarity">
    <text evidence="12">Belongs to the LpxC family.</text>
</comment>
<evidence type="ECO:0000256" key="8">
    <source>
        <dbReference type="ARBA" id="ARBA00022801"/>
    </source>
</evidence>
<name>A0A239PT45_9PROT</name>
<dbReference type="EMBL" id="FZQA01000003">
    <property type="protein sequence ID" value="SNT73330.1"/>
    <property type="molecule type" value="Genomic_DNA"/>
</dbReference>
<dbReference type="GO" id="GO:0046872">
    <property type="term" value="F:metal ion binding"/>
    <property type="evidence" value="ECO:0007669"/>
    <property type="project" value="UniProtKB-KW"/>
</dbReference>
<dbReference type="Pfam" id="PF03331">
    <property type="entry name" value="LpxC"/>
    <property type="match status" value="1"/>
</dbReference>
<dbReference type="InterPro" id="IPR004463">
    <property type="entry name" value="UDP-acyl_GlcNac_deAcase"/>
</dbReference>
<evidence type="ECO:0000256" key="11">
    <source>
        <dbReference type="ARBA" id="ARBA00024535"/>
    </source>
</evidence>
<keyword evidence="10 12" id="KW-0443">Lipid metabolism</keyword>
<dbReference type="RefSeq" id="WP_089412205.1">
    <property type="nucleotide sequence ID" value="NZ_FZQA01000003.1"/>
</dbReference>
<dbReference type="AlphaFoldDB" id="A0A239PT45"/>
<protein>
    <recommendedName>
        <fullName evidence="4 12">UDP-3-O-acyl-N-acetylglucosamine deacetylase</fullName>
        <shortName evidence="12">UDP-3-O-acyl-GlcNAc deacetylase</shortName>
        <ecNumber evidence="4 12">3.5.1.108</ecNumber>
    </recommendedName>
    <alternativeName>
        <fullName evidence="12">UDP-3-O-[R-3-hydroxymyristoyl]-N-acetylglucosamine deacetylase</fullName>
    </alternativeName>
</protein>
<dbReference type="NCBIfam" id="TIGR00325">
    <property type="entry name" value="lpxC"/>
    <property type="match status" value="1"/>
</dbReference>
<dbReference type="PANTHER" id="PTHR33694">
    <property type="entry name" value="UDP-3-O-ACYL-N-ACETYLGLUCOSAMINE DEACETYLASE 1, MITOCHONDRIAL-RELATED"/>
    <property type="match status" value="1"/>
</dbReference>
<keyword evidence="6 12" id="KW-0441">Lipid A biosynthesis</keyword>
<evidence type="ECO:0000256" key="2">
    <source>
        <dbReference type="ARBA" id="ARBA00002923"/>
    </source>
</evidence>
<evidence type="ECO:0000256" key="9">
    <source>
        <dbReference type="ARBA" id="ARBA00022833"/>
    </source>
</evidence>